<evidence type="ECO:0000313" key="2">
    <source>
        <dbReference type="Proteomes" id="UP000263753"/>
    </source>
</evidence>
<dbReference type="AlphaFoldDB" id="A0A3B7M6G5"/>
<protein>
    <submittedName>
        <fullName evidence="1">Uncharacterized protein</fullName>
    </submittedName>
</protein>
<sequence>MQCTQFRTLSFLEAVWSEALKNSVKNAGSVYFSTFNRAFNGAKIDNFQIKPSLVLTGILYFLTYCLISIKIRELKFTEKNTRERLIFIWKITDIFYQNDFLYPGGMTVCLSGFGQKSGRNSLYVEIKSHNWR</sequence>
<evidence type="ECO:0000313" key="1">
    <source>
        <dbReference type="EMBL" id="AXY58263.1"/>
    </source>
</evidence>
<dbReference type="EMBL" id="CP032134">
    <property type="protein sequence ID" value="AXY58263.1"/>
    <property type="molecule type" value="Genomic_DNA"/>
</dbReference>
<name>A0A3B7M6G5_9GAMM</name>
<proteinExistence type="predicted"/>
<organism evidence="1 2">
    <name type="scientific">Acinetobacter chinensis</name>
    <dbReference type="NCBI Taxonomy" id="2004650"/>
    <lineage>
        <taxon>Bacteria</taxon>
        <taxon>Pseudomonadati</taxon>
        <taxon>Pseudomonadota</taxon>
        <taxon>Gammaproteobacteria</taxon>
        <taxon>Moraxellales</taxon>
        <taxon>Moraxellaceae</taxon>
        <taxon>Acinetobacter</taxon>
    </lineage>
</organism>
<gene>
    <name evidence="1" type="ORF">CDG60_17885</name>
</gene>
<dbReference type="KEGG" id="achi:CDG60_17885"/>
<accession>A0A3B7M6G5</accession>
<reference evidence="2" key="1">
    <citation type="submission" date="2018-09" db="EMBL/GenBank/DDBJ databases">
        <title>The complete genome of Acinetobacter sp. strain WCHAc010005.</title>
        <authorList>
            <person name="Hu Y."/>
            <person name="Long H."/>
            <person name="Feng Y."/>
            <person name="Zong Z."/>
        </authorList>
    </citation>
    <scope>NUCLEOTIDE SEQUENCE [LARGE SCALE GENOMIC DNA]</scope>
    <source>
        <strain evidence="2">WCHAc010005</strain>
    </source>
</reference>
<dbReference type="Proteomes" id="UP000263753">
    <property type="component" value="Chromosome"/>
</dbReference>